<dbReference type="GO" id="GO:0019722">
    <property type="term" value="P:calcium-mediated signaling"/>
    <property type="evidence" value="ECO:0007669"/>
    <property type="project" value="TreeGrafter"/>
</dbReference>
<keyword evidence="12 16" id="KW-0675">Receptor</keyword>
<dbReference type="InterPro" id="IPR050119">
    <property type="entry name" value="CCR1-9-like"/>
</dbReference>
<keyword evidence="20" id="KW-1185">Reference proteome</keyword>
<dbReference type="Gene3D" id="1.20.1070.10">
    <property type="entry name" value="Rhodopsin 7-helix transmembrane proteins"/>
    <property type="match status" value="1"/>
</dbReference>
<keyword evidence="6" id="KW-0037">Angiogenesis</keyword>
<dbReference type="InterPro" id="IPR000355">
    <property type="entry name" value="Chemokine_rcpt"/>
</dbReference>
<dbReference type="FunFam" id="1.20.1070.10:FF:000159">
    <property type="entry name" value="C-X-C chemokine receptor type 3"/>
    <property type="match status" value="1"/>
</dbReference>
<dbReference type="InterPro" id="IPR004070">
    <property type="entry name" value="Chemokine_CXCR3"/>
</dbReference>
<dbReference type="PANTHER" id="PTHR10489:SF671">
    <property type="entry name" value="C-X-C CHEMOKINE RECEPTOR TYPE 3"/>
    <property type="match status" value="1"/>
</dbReference>
<evidence type="ECO:0000313" key="19">
    <source>
        <dbReference type="EMBL" id="KAJ1133481.1"/>
    </source>
</evidence>
<dbReference type="AlphaFoldDB" id="A0AAV7Q1Q0"/>
<organism evidence="19 20">
    <name type="scientific">Pleurodeles waltl</name>
    <name type="common">Iberian ribbed newt</name>
    <dbReference type="NCBI Taxonomy" id="8319"/>
    <lineage>
        <taxon>Eukaryota</taxon>
        <taxon>Metazoa</taxon>
        <taxon>Chordata</taxon>
        <taxon>Craniata</taxon>
        <taxon>Vertebrata</taxon>
        <taxon>Euteleostomi</taxon>
        <taxon>Amphibia</taxon>
        <taxon>Batrachia</taxon>
        <taxon>Caudata</taxon>
        <taxon>Salamandroidea</taxon>
        <taxon>Salamandridae</taxon>
        <taxon>Pleurodelinae</taxon>
        <taxon>Pleurodeles</taxon>
    </lineage>
</organism>
<feature type="transmembrane region" description="Helical" evidence="17">
    <location>
        <begin position="166"/>
        <end position="189"/>
    </location>
</feature>
<keyword evidence="11" id="KW-1015">Disulfide bond</keyword>
<evidence type="ECO:0000256" key="13">
    <source>
        <dbReference type="ARBA" id="ARBA00023180"/>
    </source>
</evidence>
<evidence type="ECO:0000256" key="16">
    <source>
        <dbReference type="RuleBase" id="RU000688"/>
    </source>
</evidence>
<comment type="subcellular location">
    <subcellularLocation>
        <location evidence="1">Cell membrane</location>
        <topology evidence="1">Multi-pass membrane protein</topology>
    </subcellularLocation>
</comment>
<evidence type="ECO:0000256" key="1">
    <source>
        <dbReference type="ARBA" id="ARBA00004651"/>
    </source>
</evidence>
<evidence type="ECO:0000256" key="14">
    <source>
        <dbReference type="ARBA" id="ARBA00023224"/>
    </source>
</evidence>
<feature type="transmembrane region" description="Helical" evidence="17">
    <location>
        <begin position="89"/>
        <end position="110"/>
    </location>
</feature>
<dbReference type="GO" id="GO:0007204">
    <property type="term" value="P:positive regulation of cytosolic calcium ion concentration"/>
    <property type="evidence" value="ECO:0007669"/>
    <property type="project" value="TreeGrafter"/>
</dbReference>
<accession>A0AAV7Q1Q0</accession>
<evidence type="ECO:0000256" key="11">
    <source>
        <dbReference type="ARBA" id="ARBA00023157"/>
    </source>
</evidence>
<evidence type="ECO:0000256" key="10">
    <source>
        <dbReference type="ARBA" id="ARBA00023136"/>
    </source>
</evidence>
<evidence type="ECO:0000256" key="12">
    <source>
        <dbReference type="ARBA" id="ARBA00023170"/>
    </source>
</evidence>
<evidence type="ECO:0000256" key="9">
    <source>
        <dbReference type="ARBA" id="ARBA00023040"/>
    </source>
</evidence>
<dbReference type="GO" id="GO:0016494">
    <property type="term" value="F:C-X-C chemokine receptor activity"/>
    <property type="evidence" value="ECO:0007669"/>
    <property type="project" value="InterPro"/>
</dbReference>
<protein>
    <recommendedName>
        <fullName evidence="2">C-X-C chemokine receptor type 3</fullName>
    </recommendedName>
    <alternativeName>
        <fullName evidence="15">Interferon-inducible protein 10 receptor</fullName>
    </alternativeName>
</protein>
<evidence type="ECO:0000259" key="18">
    <source>
        <dbReference type="PROSITE" id="PS50262"/>
    </source>
</evidence>
<dbReference type="CDD" id="cd15180">
    <property type="entry name" value="7tmA_CXCR3"/>
    <property type="match status" value="1"/>
</dbReference>
<keyword evidence="10 17" id="KW-0472">Membrane</keyword>
<dbReference type="InterPro" id="IPR000276">
    <property type="entry name" value="GPCR_Rhodpsn"/>
</dbReference>
<dbReference type="PRINTS" id="PR00657">
    <property type="entry name" value="CCCHEMOKINER"/>
</dbReference>
<dbReference type="PRINTS" id="PR00237">
    <property type="entry name" value="GPCRRHODOPSN"/>
</dbReference>
<keyword evidence="14 16" id="KW-0807">Transducer</keyword>
<evidence type="ECO:0000313" key="20">
    <source>
        <dbReference type="Proteomes" id="UP001066276"/>
    </source>
</evidence>
<dbReference type="PRINTS" id="PR01532">
    <property type="entry name" value="CXCCHMKINER3"/>
</dbReference>
<comment type="similarity">
    <text evidence="16">Belongs to the G-protein coupled receptor 1 family.</text>
</comment>
<keyword evidence="13" id="KW-0325">Glycoprotein</keyword>
<keyword evidence="8 17" id="KW-1133">Transmembrane helix</keyword>
<feature type="transmembrane region" description="Helical" evidence="17">
    <location>
        <begin position="255"/>
        <end position="275"/>
    </location>
</feature>
<keyword evidence="3" id="KW-1003">Cell membrane</keyword>
<dbReference type="GO" id="GO:0006955">
    <property type="term" value="P:immune response"/>
    <property type="evidence" value="ECO:0007669"/>
    <property type="project" value="TreeGrafter"/>
</dbReference>
<dbReference type="GO" id="GO:0060326">
    <property type="term" value="P:cell chemotaxis"/>
    <property type="evidence" value="ECO:0007669"/>
    <property type="project" value="TreeGrafter"/>
</dbReference>
<sequence length="367" mass="41697">MEHGNILNKVTFEFSGSEEYFENSTGYDDYNVSDLCCALVPCSFEKTLEFNKVFLPLFYTFIFLLGLPGNLLVVEVLRRYKQGLASTDTFILHLAFADMLLLLTLPFWAVQAVSGWVFGTALCKVIGAAFSINFYSGIFLLVCISFDRYLSIVHAVQMFKRQRTRIVHLSCVSVWGMCLVLTIPDLVFLQVVHDHRQNTSECQPNFNHKYLTSMRFLYHVVGFFLPLLVMLYCYARIAHTLLGSQGFRKQKALRVIVALVVAFFLCWAPYNLAVLMDSMLRLNVLTRDCKLESHIDIAISVTATLGYFHCCLNPLLYAFIGAKFRNTFLELLSHGGCISSELMKKCLKPQRKNSNWSDSGDTSFSGI</sequence>
<keyword evidence="4" id="KW-0145">Chemotaxis</keyword>
<dbReference type="Pfam" id="PF00001">
    <property type="entry name" value="7tm_1"/>
    <property type="match status" value="1"/>
</dbReference>
<evidence type="ECO:0000256" key="17">
    <source>
        <dbReference type="SAM" id="Phobius"/>
    </source>
</evidence>
<evidence type="ECO:0000256" key="8">
    <source>
        <dbReference type="ARBA" id="ARBA00022989"/>
    </source>
</evidence>
<evidence type="ECO:0000256" key="7">
    <source>
        <dbReference type="ARBA" id="ARBA00022692"/>
    </source>
</evidence>
<reference evidence="19" key="1">
    <citation type="journal article" date="2022" name="bioRxiv">
        <title>Sequencing and chromosome-scale assembly of the giantPleurodeles waltlgenome.</title>
        <authorList>
            <person name="Brown T."/>
            <person name="Elewa A."/>
            <person name="Iarovenko S."/>
            <person name="Subramanian E."/>
            <person name="Araus A.J."/>
            <person name="Petzold A."/>
            <person name="Susuki M."/>
            <person name="Suzuki K.-i.T."/>
            <person name="Hayashi T."/>
            <person name="Toyoda A."/>
            <person name="Oliveira C."/>
            <person name="Osipova E."/>
            <person name="Leigh N.D."/>
            <person name="Simon A."/>
            <person name="Yun M.H."/>
        </authorList>
    </citation>
    <scope>NUCLEOTIDE SEQUENCE</scope>
    <source>
        <strain evidence="19">20211129_DDA</strain>
        <tissue evidence="19">Liver</tissue>
    </source>
</reference>
<feature type="domain" description="G-protein coupled receptors family 1 profile" evidence="18">
    <location>
        <begin position="69"/>
        <end position="317"/>
    </location>
</feature>
<dbReference type="GO" id="GO:0001525">
    <property type="term" value="P:angiogenesis"/>
    <property type="evidence" value="ECO:0007669"/>
    <property type="project" value="UniProtKB-KW"/>
</dbReference>
<evidence type="ECO:0000256" key="15">
    <source>
        <dbReference type="ARBA" id="ARBA00030908"/>
    </source>
</evidence>
<feature type="transmembrane region" description="Helical" evidence="17">
    <location>
        <begin position="295"/>
        <end position="320"/>
    </location>
</feature>
<feature type="transmembrane region" description="Helical" evidence="17">
    <location>
        <begin position="216"/>
        <end position="235"/>
    </location>
</feature>
<name>A0AAV7Q1Q0_PLEWA</name>
<dbReference type="Proteomes" id="UP001066276">
    <property type="component" value="Chromosome 7"/>
</dbReference>
<dbReference type="InterPro" id="IPR017452">
    <property type="entry name" value="GPCR_Rhodpsn_7TM"/>
</dbReference>
<proteinExistence type="inferred from homology"/>
<evidence type="ECO:0000256" key="5">
    <source>
        <dbReference type="ARBA" id="ARBA00022641"/>
    </source>
</evidence>
<comment type="caution">
    <text evidence="19">The sequence shown here is derived from an EMBL/GenBank/DDBJ whole genome shotgun (WGS) entry which is preliminary data.</text>
</comment>
<keyword evidence="7 16" id="KW-0812">Transmembrane</keyword>
<evidence type="ECO:0000256" key="2">
    <source>
        <dbReference type="ARBA" id="ARBA00020038"/>
    </source>
</evidence>
<dbReference type="GO" id="GO:0019957">
    <property type="term" value="F:C-C chemokine binding"/>
    <property type="evidence" value="ECO:0007669"/>
    <property type="project" value="TreeGrafter"/>
</dbReference>
<evidence type="ECO:0000256" key="4">
    <source>
        <dbReference type="ARBA" id="ARBA00022500"/>
    </source>
</evidence>
<keyword evidence="5" id="KW-0765">Sulfation</keyword>
<dbReference type="GO" id="GO:0016493">
    <property type="term" value="F:C-C chemokine receptor activity"/>
    <property type="evidence" value="ECO:0007669"/>
    <property type="project" value="TreeGrafter"/>
</dbReference>
<evidence type="ECO:0000256" key="6">
    <source>
        <dbReference type="ARBA" id="ARBA00022657"/>
    </source>
</evidence>
<dbReference type="EMBL" id="JANPWB010000011">
    <property type="protein sequence ID" value="KAJ1133481.1"/>
    <property type="molecule type" value="Genomic_DNA"/>
</dbReference>
<dbReference type="GO" id="GO:0006954">
    <property type="term" value="P:inflammatory response"/>
    <property type="evidence" value="ECO:0007669"/>
    <property type="project" value="InterPro"/>
</dbReference>
<feature type="transmembrane region" description="Helical" evidence="17">
    <location>
        <begin position="53"/>
        <end position="77"/>
    </location>
</feature>
<evidence type="ECO:0000256" key="3">
    <source>
        <dbReference type="ARBA" id="ARBA00022475"/>
    </source>
</evidence>
<feature type="transmembrane region" description="Helical" evidence="17">
    <location>
        <begin position="116"/>
        <end position="146"/>
    </location>
</feature>
<gene>
    <name evidence="19" type="ORF">NDU88_011769</name>
</gene>
<dbReference type="SUPFAM" id="SSF81321">
    <property type="entry name" value="Family A G protein-coupled receptor-like"/>
    <property type="match status" value="1"/>
</dbReference>
<dbReference type="PROSITE" id="PS00237">
    <property type="entry name" value="G_PROTEIN_RECEP_F1_1"/>
    <property type="match status" value="1"/>
</dbReference>
<dbReference type="GO" id="GO:0002685">
    <property type="term" value="P:regulation of leukocyte migration"/>
    <property type="evidence" value="ECO:0007669"/>
    <property type="project" value="InterPro"/>
</dbReference>
<dbReference type="PROSITE" id="PS50262">
    <property type="entry name" value="G_PROTEIN_RECEP_F1_2"/>
    <property type="match status" value="1"/>
</dbReference>
<keyword evidence="9 16" id="KW-0297">G-protein coupled receptor</keyword>
<dbReference type="GO" id="GO:0009897">
    <property type="term" value="C:external side of plasma membrane"/>
    <property type="evidence" value="ECO:0007669"/>
    <property type="project" value="TreeGrafter"/>
</dbReference>
<dbReference type="PANTHER" id="PTHR10489">
    <property type="entry name" value="CELL ADHESION MOLECULE"/>
    <property type="match status" value="1"/>
</dbReference>